<evidence type="ECO:0000313" key="2">
    <source>
        <dbReference type="EMBL" id="EKD30197.1"/>
    </source>
</evidence>
<gene>
    <name evidence="2" type="ORF">ACD_78C00123G0001</name>
</gene>
<accession>K1XYJ1</accession>
<dbReference type="EMBL" id="AMFJ01034123">
    <property type="protein sequence ID" value="EKD30197.1"/>
    <property type="molecule type" value="Genomic_DNA"/>
</dbReference>
<evidence type="ECO:0000256" key="1">
    <source>
        <dbReference type="SAM" id="MobiDB-lite"/>
    </source>
</evidence>
<proteinExistence type="predicted"/>
<protein>
    <submittedName>
        <fullName evidence="2">Uncharacterized protein</fullName>
    </submittedName>
</protein>
<feature type="non-terminal residue" evidence="2">
    <location>
        <position position="111"/>
    </location>
</feature>
<organism evidence="2">
    <name type="scientific">uncultured bacterium</name>
    <name type="common">gcode 4</name>
    <dbReference type="NCBI Taxonomy" id="1234023"/>
    <lineage>
        <taxon>Bacteria</taxon>
        <taxon>environmental samples</taxon>
    </lineage>
</organism>
<comment type="caution">
    <text evidence="2">The sequence shown here is derived from an EMBL/GenBank/DDBJ whole genome shotgun (WGS) entry which is preliminary data.</text>
</comment>
<name>K1XYJ1_9BACT</name>
<sequence length="111" mass="12717">MEIILRRSLCFVCLDRRDRIADFYIELFNDFLIFIGGNLKLHFIDTFIGEYLTTDGRSIGITDDIPIPEVPGRVGKSSPTRRGRSSGIKEESLTSDGRREFNRVFIAYVLP</sequence>
<dbReference type="AlphaFoldDB" id="K1XYJ1"/>
<feature type="region of interest" description="Disordered" evidence="1">
    <location>
        <begin position="71"/>
        <end position="94"/>
    </location>
</feature>
<reference evidence="2" key="1">
    <citation type="journal article" date="2012" name="Science">
        <title>Fermentation, hydrogen, and sulfur metabolism in multiple uncultivated bacterial phyla.</title>
        <authorList>
            <person name="Wrighton K.C."/>
            <person name="Thomas B.C."/>
            <person name="Sharon I."/>
            <person name="Miller C.S."/>
            <person name="Castelle C.J."/>
            <person name="VerBerkmoes N.C."/>
            <person name="Wilkins M.J."/>
            <person name="Hettich R.L."/>
            <person name="Lipton M.S."/>
            <person name="Williams K.H."/>
            <person name="Long P.E."/>
            <person name="Banfield J.F."/>
        </authorList>
    </citation>
    <scope>NUCLEOTIDE SEQUENCE [LARGE SCALE GENOMIC DNA]</scope>
</reference>